<evidence type="ECO:0000256" key="6">
    <source>
        <dbReference type="ARBA" id="ARBA00022989"/>
    </source>
</evidence>
<keyword evidence="3" id="KW-0813">Transport</keyword>
<keyword evidence="4" id="KW-1003">Cell membrane</keyword>
<dbReference type="GO" id="GO:1903785">
    <property type="term" value="P:L-valine transmembrane transport"/>
    <property type="evidence" value="ECO:0007669"/>
    <property type="project" value="TreeGrafter"/>
</dbReference>
<evidence type="ECO:0000256" key="8">
    <source>
        <dbReference type="SAM" id="Phobius"/>
    </source>
</evidence>
<dbReference type="GO" id="GO:0005886">
    <property type="term" value="C:plasma membrane"/>
    <property type="evidence" value="ECO:0007669"/>
    <property type="project" value="UniProtKB-SubCell"/>
</dbReference>
<evidence type="ECO:0000256" key="3">
    <source>
        <dbReference type="ARBA" id="ARBA00022448"/>
    </source>
</evidence>
<accession>A0A6J4T5Y3</accession>
<evidence type="ECO:0000313" key="9">
    <source>
        <dbReference type="EMBL" id="CAA9514658.1"/>
    </source>
</evidence>
<dbReference type="PANTHER" id="PTHR34979:SF1">
    <property type="entry name" value="INNER MEMBRANE PROTEIN YGAZ"/>
    <property type="match status" value="1"/>
</dbReference>
<name>A0A6J4T5Y3_9ACTN</name>
<dbReference type="Pfam" id="PF03591">
    <property type="entry name" value="AzlC"/>
    <property type="match status" value="1"/>
</dbReference>
<dbReference type="EMBL" id="CADCVT010000276">
    <property type="protein sequence ID" value="CAA9514658.1"/>
    <property type="molecule type" value="Genomic_DNA"/>
</dbReference>
<organism evidence="9">
    <name type="scientific">uncultured Solirubrobacteraceae bacterium</name>
    <dbReference type="NCBI Taxonomy" id="1162706"/>
    <lineage>
        <taxon>Bacteria</taxon>
        <taxon>Bacillati</taxon>
        <taxon>Actinomycetota</taxon>
        <taxon>Thermoleophilia</taxon>
        <taxon>Solirubrobacterales</taxon>
        <taxon>Solirubrobacteraceae</taxon>
        <taxon>environmental samples</taxon>
    </lineage>
</organism>
<evidence type="ECO:0000256" key="1">
    <source>
        <dbReference type="ARBA" id="ARBA00004651"/>
    </source>
</evidence>
<sequence>MNRTDSYLAGVRAIAPLCVAVGFFGITFGVLADEAGMSAVAAIVMSLTTFAGSAQFAAASVLSAGGTVAAAVVAALLLNGRYVPISLSVASVLPGGRVRRFLGAQLAIDESWAIAHRGEGRFDGKMLIGGGAFLYATWNLSVAGGVLFGDAIGDPATLGLDAAFPAIFLALLVGQLSDRRGIVAALLGGAIALSLVPFVPAGVPLIAAAIVPIAMAWREPREPREPATVGVLPAVREAEERAA</sequence>
<proteinExistence type="inferred from homology"/>
<feature type="transmembrane region" description="Helical" evidence="8">
    <location>
        <begin position="185"/>
        <end position="217"/>
    </location>
</feature>
<keyword evidence="6 8" id="KW-1133">Transmembrane helix</keyword>
<feature type="transmembrane region" description="Helical" evidence="8">
    <location>
        <begin position="56"/>
        <end position="78"/>
    </location>
</feature>
<keyword evidence="7 8" id="KW-0472">Membrane</keyword>
<evidence type="ECO:0000256" key="7">
    <source>
        <dbReference type="ARBA" id="ARBA00023136"/>
    </source>
</evidence>
<protein>
    <recommendedName>
        <fullName evidence="10">Branched-chain amino acid permease</fullName>
    </recommendedName>
</protein>
<evidence type="ECO:0008006" key="10">
    <source>
        <dbReference type="Google" id="ProtNLM"/>
    </source>
</evidence>
<feature type="transmembrane region" description="Helical" evidence="8">
    <location>
        <begin position="155"/>
        <end position="173"/>
    </location>
</feature>
<dbReference type="InterPro" id="IPR011606">
    <property type="entry name" value="Brnchd-chn_aa_trnsp_permease"/>
</dbReference>
<dbReference type="AlphaFoldDB" id="A0A6J4T5Y3"/>
<evidence type="ECO:0000256" key="4">
    <source>
        <dbReference type="ARBA" id="ARBA00022475"/>
    </source>
</evidence>
<evidence type="ECO:0000256" key="2">
    <source>
        <dbReference type="ARBA" id="ARBA00010735"/>
    </source>
</evidence>
<comment type="subcellular location">
    <subcellularLocation>
        <location evidence="1">Cell membrane</location>
        <topology evidence="1">Multi-pass membrane protein</topology>
    </subcellularLocation>
</comment>
<evidence type="ECO:0000256" key="5">
    <source>
        <dbReference type="ARBA" id="ARBA00022692"/>
    </source>
</evidence>
<feature type="transmembrane region" description="Helical" evidence="8">
    <location>
        <begin position="126"/>
        <end position="149"/>
    </location>
</feature>
<comment type="similarity">
    <text evidence="2">Belongs to the AzlC family.</text>
</comment>
<reference evidence="9" key="1">
    <citation type="submission" date="2020-02" db="EMBL/GenBank/DDBJ databases">
        <authorList>
            <person name="Meier V. D."/>
        </authorList>
    </citation>
    <scope>NUCLEOTIDE SEQUENCE</scope>
    <source>
        <strain evidence="9">AVDCRST_MAG85</strain>
    </source>
</reference>
<dbReference type="PANTHER" id="PTHR34979">
    <property type="entry name" value="INNER MEMBRANE PROTEIN YGAZ"/>
    <property type="match status" value="1"/>
</dbReference>
<gene>
    <name evidence="9" type="ORF">AVDCRST_MAG85-2535</name>
</gene>
<keyword evidence="5 8" id="KW-0812">Transmembrane</keyword>